<evidence type="ECO:0000259" key="16">
    <source>
        <dbReference type="PROSITE" id="PS50112"/>
    </source>
</evidence>
<keyword evidence="8" id="KW-0418">Kinase</keyword>
<dbReference type="OrthoDB" id="5523766at2"/>
<dbReference type="Pfam" id="PF02518">
    <property type="entry name" value="HATPase_c"/>
    <property type="match status" value="1"/>
</dbReference>
<keyword evidence="4" id="KW-1003">Cell membrane</keyword>
<dbReference type="Pfam" id="PF14361">
    <property type="entry name" value="RsbRD_N"/>
    <property type="match status" value="1"/>
</dbReference>
<evidence type="ECO:0000313" key="17">
    <source>
        <dbReference type="EMBL" id="AKT42761.1"/>
    </source>
</evidence>
<dbReference type="PROSITE" id="PS50110">
    <property type="entry name" value="RESPONSE_REGULATORY"/>
    <property type="match status" value="1"/>
</dbReference>
<name>A0A0K1EPI2_CHOCO</name>
<keyword evidence="7" id="KW-0547">Nucleotide-binding</keyword>
<dbReference type="InterPro" id="IPR011006">
    <property type="entry name" value="CheY-like_superfamily"/>
</dbReference>
<dbReference type="Pfam" id="PF00512">
    <property type="entry name" value="HisKA"/>
    <property type="match status" value="1"/>
</dbReference>
<feature type="coiled-coil region" evidence="13">
    <location>
        <begin position="611"/>
        <end position="638"/>
    </location>
</feature>
<proteinExistence type="predicted"/>
<dbReference type="RefSeq" id="WP_050434337.1">
    <property type="nucleotide sequence ID" value="NZ_CP012159.1"/>
</dbReference>
<keyword evidence="10" id="KW-0902">Two-component regulatory system</keyword>
<feature type="domain" description="Histidine kinase" evidence="14">
    <location>
        <begin position="645"/>
        <end position="862"/>
    </location>
</feature>
<evidence type="ECO:0000256" key="1">
    <source>
        <dbReference type="ARBA" id="ARBA00000085"/>
    </source>
</evidence>
<dbReference type="InterPro" id="IPR036097">
    <property type="entry name" value="HisK_dim/P_sf"/>
</dbReference>
<dbReference type="CDD" id="cd00130">
    <property type="entry name" value="PAS"/>
    <property type="match status" value="1"/>
</dbReference>
<dbReference type="EMBL" id="CP012159">
    <property type="protein sequence ID" value="AKT42761.1"/>
    <property type="molecule type" value="Genomic_DNA"/>
</dbReference>
<dbReference type="Gene3D" id="3.40.50.2300">
    <property type="match status" value="1"/>
</dbReference>
<keyword evidence="11" id="KW-0472">Membrane</keyword>
<dbReference type="PROSITE" id="PS50109">
    <property type="entry name" value="HIS_KIN"/>
    <property type="match status" value="1"/>
</dbReference>
<dbReference type="Gene3D" id="3.30.450.20">
    <property type="entry name" value="PAS domain"/>
    <property type="match status" value="2"/>
</dbReference>
<feature type="modified residue" description="4-aspartylphosphate" evidence="12">
    <location>
        <position position="942"/>
    </location>
</feature>
<dbReference type="Pfam" id="PF08447">
    <property type="entry name" value="PAS_3"/>
    <property type="match status" value="1"/>
</dbReference>
<dbReference type="PATRIC" id="fig|52.7.peg.7673"/>
<dbReference type="SMART" id="SM00091">
    <property type="entry name" value="PAS"/>
    <property type="match status" value="2"/>
</dbReference>
<protein>
    <recommendedName>
        <fullName evidence="3">histidine kinase</fullName>
        <ecNumber evidence="3">2.7.13.3</ecNumber>
    </recommendedName>
</protein>
<dbReference type="SUPFAM" id="SSF55874">
    <property type="entry name" value="ATPase domain of HSP90 chaperone/DNA topoisomerase II/histidine kinase"/>
    <property type="match status" value="1"/>
</dbReference>
<evidence type="ECO:0000256" key="13">
    <source>
        <dbReference type="SAM" id="Coils"/>
    </source>
</evidence>
<sequence>MCHTRPVISRERSWTARVIAEERDRIVREWLAVVRHRVPGLRVLSRPLLLDHLPQSVAALADWLDSDLDEPEFALISEEHGAQRLSHGVLLQEIASEYRVLREVILTIVAERERDAATRDQATRVHELARLNAGLDFAVTTAIEKYADIREDAVKALQERLQLAIHAAGVGTWDYDPITHTFAWDTQCRRLFGLPPGENNISYDEFLALIHPDDRAQVAAGIQQALDPTIAGTYRGEYRLTSSLDGVNDHWLLSEGQTLFDLRRQPARFIGTVVDITAPKRLLDFEQNARQRADDDHATLHTLFMQAPAAIAVLRGPDHRFELANTLYLRLVSRRDIVGLPLREALPEIVEQGFLQLLDKVYTTGKSHYGHEVPVQLRHAMDSDRLETIFLNFAYEPIRDDAGHVTGIFVIAFDVSESVHGRRLIEDARHLAESNAALEANARKEAEAAASRSQFLVNAVERLSHRLDVDAILQEITRLVVPDLADMATTRLVAASGEMRLVSTALPEPIGDELQERFPVVTLSPDFAPTLRGPLAAAEVQLVDDVARWLDGNGPSAEHAAYVKSLGVKQLALVPLVAHERTVGLLSVGLTSTTRTFDPQRVQLLKTLGRHAALALENARMYEEAQQLRRRAEEASVTKDQFIATVSHELRTPLNAILGWSQIIKANPDAQAMLTKGIETIERNARAQAQLIEDLLDISRIVVGKLKIEPTSVYIPRVIEAALDSARPAAEAKKITLETDVDADVGHIIADPDRFQQVVWNLISNSVKFTPTGGKVRIAARRLASQFELSVSDDGKGITPDFLPYVFEKFHQVEQGNRKVGGLGLGLAIVRNIVELHGGTVRAESEGLGKGATFTVRIPIRAAARPITRPPMDSETAEEATFTLPPHVLEGLRILVVDDEQDARELLGAILGDAGATVRLATCVDEAMVLLQTEVPDALVSDVGMPTKDGYALARELRGLPRDQGGRIPAIALTAHARSEDRTRALTAGFSTHIPKPVDPTELIVVLANALGREVQDPSGGAS</sequence>
<evidence type="ECO:0000256" key="3">
    <source>
        <dbReference type="ARBA" id="ARBA00012438"/>
    </source>
</evidence>
<comment type="catalytic activity">
    <reaction evidence="1">
        <text>ATP + protein L-histidine = ADP + protein N-phospho-L-histidine.</text>
        <dbReference type="EC" id="2.7.13.3"/>
    </reaction>
</comment>
<accession>A0A0K1EPI2</accession>
<dbReference type="CDD" id="cd17580">
    <property type="entry name" value="REC_2_DhkD-like"/>
    <property type="match status" value="1"/>
</dbReference>
<dbReference type="PROSITE" id="PS50112">
    <property type="entry name" value="PAS"/>
    <property type="match status" value="1"/>
</dbReference>
<dbReference type="InterPro" id="IPR005467">
    <property type="entry name" value="His_kinase_dom"/>
</dbReference>
<keyword evidence="18" id="KW-1185">Reference proteome</keyword>
<evidence type="ECO:0000256" key="5">
    <source>
        <dbReference type="ARBA" id="ARBA00022553"/>
    </source>
</evidence>
<dbReference type="InterPro" id="IPR001789">
    <property type="entry name" value="Sig_transdc_resp-reg_receiver"/>
</dbReference>
<evidence type="ECO:0000256" key="11">
    <source>
        <dbReference type="ARBA" id="ARBA00023136"/>
    </source>
</evidence>
<dbReference type="STRING" id="52.CMC5_069880"/>
<dbReference type="Gene3D" id="3.30.450.40">
    <property type="match status" value="1"/>
</dbReference>
<keyword evidence="13" id="KW-0175">Coiled coil</keyword>
<keyword evidence="5 12" id="KW-0597">Phosphoprotein</keyword>
<dbReference type="InterPro" id="IPR036890">
    <property type="entry name" value="HATPase_C_sf"/>
</dbReference>
<dbReference type="PRINTS" id="PR00344">
    <property type="entry name" value="BCTRLSENSOR"/>
</dbReference>
<dbReference type="FunFam" id="3.30.565.10:FF:000023">
    <property type="entry name" value="PAS domain-containing sensor histidine kinase"/>
    <property type="match status" value="1"/>
</dbReference>
<dbReference type="EC" id="2.7.13.3" evidence="3"/>
<dbReference type="SUPFAM" id="SSF55785">
    <property type="entry name" value="PYP-like sensor domain (PAS domain)"/>
    <property type="match status" value="2"/>
</dbReference>
<evidence type="ECO:0000259" key="15">
    <source>
        <dbReference type="PROSITE" id="PS50110"/>
    </source>
</evidence>
<evidence type="ECO:0000256" key="9">
    <source>
        <dbReference type="ARBA" id="ARBA00022840"/>
    </source>
</evidence>
<dbReference type="GO" id="GO:0005886">
    <property type="term" value="C:plasma membrane"/>
    <property type="evidence" value="ECO:0007669"/>
    <property type="project" value="UniProtKB-SubCell"/>
</dbReference>
<dbReference type="Pfam" id="PF13185">
    <property type="entry name" value="GAF_2"/>
    <property type="match status" value="1"/>
</dbReference>
<evidence type="ECO:0000256" key="7">
    <source>
        <dbReference type="ARBA" id="ARBA00022741"/>
    </source>
</evidence>
<evidence type="ECO:0000256" key="6">
    <source>
        <dbReference type="ARBA" id="ARBA00022679"/>
    </source>
</evidence>
<evidence type="ECO:0000313" key="18">
    <source>
        <dbReference type="Proteomes" id="UP000067626"/>
    </source>
</evidence>
<dbReference type="GO" id="GO:0005524">
    <property type="term" value="F:ATP binding"/>
    <property type="evidence" value="ECO:0007669"/>
    <property type="project" value="UniProtKB-KW"/>
</dbReference>
<dbReference type="SUPFAM" id="SSF52172">
    <property type="entry name" value="CheY-like"/>
    <property type="match status" value="1"/>
</dbReference>
<evidence type="ECO:0000256" key="8">
    <source>
        <dbReference type="ARBA" id="ARBA00022777"/>
    </source>
</evidence>
<dbReference type="GO" id="GO:0000155">
    <property type="term" value="F:phosphorelay sensor kinase activity"/>
    <property type="evidence" value="ECO:0007669"/>
    <property type="project" value="InterPro"/>
</dbReference>
<dbReference type="SMART" id="SM00388">
    <property type="entry name" value="HisKA"/>
    <property type="match status" value="1"/>
</dbReference>
<dbReference type="KEGG" id="ccro:CMC5_069880"/>
<dbReference type="InterPro" id="IPR003018">
    <property type="entry name" value="GAF"/>
</dbReference>
<evidence type="ECO:0000256" key="2">
    <source>
        <dbReference type="ARBA" id="ARBA00004236"/>
    </source>
</evidence>
<keyword evidence="9" id="KW-0067">ATP-binding</keyword>
<feature type="domain" description="Response regulatory" evidence="15">
    <location>
        <begin position="893"/>
        <end position="1011"/>
    </location>
</feature>
<dbReference type="Proteomes" id="UP000067626">
    <property type="component" value="Chromosome"/>
</dbReference>
<organism evidence="17 18">
    <name type="scientific">Chondromyces crocatus</name>
    <dbReference type="NCBI Taxonomy" id="52"/>
    <lineage>
        <taxon>Bacteria</taxon>
        <taxon>Pseudomonadati</taxon>
        <taxon>Myxococcota</taxon>
        <taxon>Polyangia</taxon>
        <taxon>Polyangiales</taxon>
        <taxon>Polyangiaceae</taxon>
        <taxon>Chondromyces</taxon>
    </lineage>
</organism>
<dbReference type="SMART" id="SM00065">
    <property type="entry name" value="GAF"/>
    <property type="match status" value="1"/>
</dbReference>
<dbReference type="SMART" id="SM00448">
    <property type="entry name" value="REC"/>
    <property type="match status" value="1"/>
</dbReference>
<evidence type="ECO:0000256" key="4">
    <source>
        <dbReference type="ARBA" id="ARBA00022475"/>
    </source>
</evidence>
<evidence type="ECO:0000256" key="12">
    <source>
        <dbReference type="PROSITE-ProRule" id="PRU00169"/>
    </source>
</evidence>
<dbReference type="Pfam" id="PF00072">
    <property type="entry name" value="Response_reg"/>
    <property type="match status" value="1"/>
</dbReference>
<dbReference type="InterPro" id="IPR004358">
    <property type="entry name" value="Sig_transdc_His_kin-like_C"/>
</dbReference>
<dbReference type="SUPFAM" id="SSF47384">
    <property type="entry name" value="Homodimeric domain of signal transducing histidine kinase"/>
    <property type="match status" value="1"/>
</dbReference>
<feature type="domain" description="PAS" evidence="16">
    <location>
        <begin position="157"/>
        <end position="229"/>
    </location>
</feature>
<dbReference type="InterPro" id="IPR013655">
    <property type="entry name" value="PAS_fold_3"/>
</dbReference>
<comment type="subcellular location">
    <subcellularLocation>
        <location evidence="2">Cell membrane</location>
    </subcellularLocation>
</comment>
<dbReference type="InterPro" id="IPR003594">
    <property type="entry name" value="HATPase_dom"/>
</dbReference>
<gene>
    <name evidence="17" type="ORF">CMC5_069880</name>
</gene>
<dbReference type="SMART" id="SM00387">
    <property type="entry name" value="HATPase_c"/>
    <property type="match status" value="1"/>
</dbReference>
<dbReference type="SUPFAM" id="SSF55781">
    <property type="entry name" value="GAF domain-like"/>
    <property type="match status" value="1"/>
</dbReference>
<reference evidence="17 18" key="1">
    <citation type="submission" date="2015-07" db="EMBL/GenBank/DDBJ databases">
        <title>Genome analysis of myxobacterium Chondromyces crocatus Cm c5 reveals a high potential for natural compound synthesis and the genetic basis for the loss of fruiting body formation.</title>
        <authorList>
            <person name="Zaburannyi N."/>
            <person name="Bunk B."/>
            <person name="Maier J."/>
            <person name="Overmann J."/>
            <person name="Mueller R."/>
        </authorList>
    </citation>
    <scope>NUCLEOTIDE SEQUENCE [LARGE SCALE GENOMIC DNA]</scope>
    <source>
        <strain evidence="17 18">Cm c5</strain>
    </source>
</reference>
<dbReference type="InterPro" id="IPR013656">
    <property type="entry name" value="PAS_4"/>
</dbReference>
<dbReference type="InterPro" id="IPR003661">
    <property type="entry name" value="HisK_dim/P_dom"/>
</dbReference>
<keyword evidence="6" id="KW-0808">Transferase</keyword>
<dbReference type="AlphaFoldDB" id="A0A0K1EPI2"/>
<dbReference type="Pfam" id="PF08448">
    <property type="entry name" value="PAS_4"/>
    <property type="match status" value="1"/>
</dbReference>
<dbReference type="CDD" id="cd00082">
    <property type="entry name" value="HisKA"/>
    <property type="match status" value="1"/>
</dbReference>
<dbReference type="InterPro" id="IPR035965">
    <property type="entry name" value="PAS-like_dom_sf"/>
</dbReference>
<dbReference type="Gene3D" id="1.10.287.130">
    <property type="match status" value="1"/>
</dbReference>
<dbReference type="InterPro" id="IPR025751">
    <property type="entry name" value="RsbRD_N_dom"/>
</dbReference>
<dbReference type="InterPro" id="IPR029016">
    <property type="entry name" value="GAF-like_dom_sf"/>
</dbReference>
<evidence type="ECO:0000256" key="10">
    <source>
        <dbReference type="ARBA" id="ARBA00023012"/>
    </source>
</evidence>
<dbReference type="Gene3D" id="3.30.565.10">
    <property type="entry name" value="Histidine kinase-like ATPase, C-terminal domain"/>
    <property type="match status" value="1"/>
</dbReference>
<dbReference type="InterPro" id="IPR000014">
    <property type="entry name" value="PAS"/>
</dbReference>
<dbReference type="PANTHER" id="PTHR43547:SF2">
    <property type="entry name" value="HYBRID SIGNAL TRANSDUCTION HISTIDINE KINASE C"/>
    <property type="match status" value="1"/>
</dbReference>
<evidence type="ECO:0000259" key="14">
    <source>
        <dbReference type="PROSITE" id="PS50109"/>
    </source>
</evidence>
<dbReference type="PANTHER" id="PTHR43547">
    <property type="entry name" value="TWO-COMPONENT HISTIDINE KINASE"/>
    <property type="match status" value="1"/>
</dbReference>